<comment type="caution">
    <text evidence="1">The sequence shown here is derived from an EMBL/GenBank/DDBJ whole genome shotgun (WGS) entry which is preliminary data.</text>
</comment>
<gene>
    <name evidence="1" type="ORF">D8674_035824</name>
</gene>
<sequence>MKERSREMGSSRRTAEEIFRDYSGRRTDAVHDLTNETEVEQGFVHFDQLGLPPTFGKIPCRSLLSPMSSYSTVHVRKARAWFFGWGFQISRGREAAPLKHKHYRPAGKKKEGNAVRYVTRSQAVKQLQVSLPLFS</sequence>
<dbReference type="Proteomes" id="UP000327157">
    <property type="component" value="Chromosome 9"/>
</dbReference>
<dbReference type="EMBL" id="SMOL01000458">
    <property type="protein sequence ID" value="KAB2613508.1"/>
    <property type="molecule type" value="Genomic_DNA"/>
</dbReference>
<protein>
    <submittedName>
        <fullName evidence="1">Pescadillo-like protein</fullName>
    </submittedName>
</protein>
<keyword evidence="2" id="KW-1185">Reference proteome</keyword>
<reference evidence="1 2" key="1">
    <citation type="submission" date="2019-09" db="EMBL/GenBank/DDBJ databases">
        <authorList>
            <person name="Ou C."/>
        </authorList>
    </citation>
    <scope>NUCLEOTIDE SEQUENCE [LARGE SCALE GENOMIC DNA]</scope>
    <source>
        <strain evidence="1">S2</strain>
        <tissue evidence="1">Leaf</tissue>
    </source>
</reference>
<dbReference type="OrthoDB" id="1748289at2759"/>
<evidence type="ECO:0000313" key="2">
    <source>
        <dbReference type="Proteomes" id="UP000327157"/>
    </source>
</evidence>
<reference evidence="2" key="2">
    <citation type="submission" date="2019-10" db="EMBL/GenBank/DDBJ databases">
        <title>A de novo genome assembly of a pear dwarfing rootstock.</title>
        <authorList>
            <person name="Wang F."/>
            <person name="Wang J."/>
            <person name="Li S."/>
            <person name="Zhang Y."/>
            <person name="Fang M."/>
            <person name="Ma L."/>
            <person name="Zhao Y."/>
            <person name="Jiang S."/>
        </authorList>
    </citation>
    <scope>NUCLEOTIDE SEQUENCE [LARGE SCALE GENOMIC DNA]</scope>
</reference>
<dbReference type="AlphaFoldDB" id="A0A5N5GE06"/>
<name>A0A5N5GE06_9ROSA</name>
<reference evidence="1 2" key="3">
    <citation type="submission" date="2019-11" db="EMBL/GenBank/DDBJ databases">
        <title>A de novo genome assembly of a pear dwarfing rootstock.</title>
        <authorList>
            <person name="Wang F."/>
            <person name="Wang J."/>
            <person name="Li S."/>
            <person name="Zhang Y."/>
            <person name="Fang M."/>
            <person name="Ma L."/>
            <person name="Zhao Y."/>
            <person name="Jiang S."/>
        </authorList>
    </citation>
    <scope>NUCLEOTIDE SEQUENCE [LARGE SCALE GENOMIC DNA]</scope>
    <source>
        <strain evidence="1">S2</strain>
        <tissue evidence="1">Leaf</tissue>
    </source>
</reference>
<accession>A0A5N5GE06</accession>
<proteinExistence type="predicted"/>
<organism evidence="1 2">
    <name type="scientific">Pyrus ussuriensis x Pyrus communis</name>
    <dbReference type="NCBI Taxonomy" id="2448454"/>
    <lineage>
        <taxon>Eukaryota</taxon>
        <taxon>Viridiplantae</taxon>
        <taxon>Streptophyta</taxon>
        <taxon>Embryophyta</taxon>
        <taxon>Tracheophyta</taxon>
        <taxon>Spermatophyta</taxon>
        <taxon>Magnoliopsida</taxon>
        <taxon>eudicotyledons</taxon>
        <taxon>Gunneridae</taxon>
        <taxon>Pentapetalae</taxon>
        <taxon>rosids</taxon>
        <taxon>fabids</taxon>
        <taxon>Rosales</taxon>
        <taxon>Rosaceae</taxon>
        <taxon>Amygdaloideae</taxon>
        <taxon>Maleae</taxon>
        <taxon>Pyrus</taxon>
    </lineage>
</organism>
<evidence type="ECO:0000313" key="1">
    <source>
        <dbReference type="EMBL" id="KAB2613508.1"/>
    </source>
</evidence>